<proteinExistence type="predicted"/>
<protein>
    <submittedName>
        <fullName evidence="3">DUF4232 domain-containing protein</fullName>
    </submittedName>
</protein>
<reference evidence="3" key="1">
    <citation type="submission" date="2021-04" db="EMBL/GenBank/DDBJ databases">
        <title>Genome based classification of Actinospica acidithermotolerans sp. nov., an actinobacterium isolated from an Indonesian hot spring.</title>
        <authorList>
            <person name="Kusuma A.B."/>
            <person name="Putra K.E."/>
            <person name="Nafisah S."/>
            <person name="Loh J."/>
            <person name="Nouioui I."/>
            <person name="Goodfellow M."/>
        </authorList>
    </citation>
    <scope>NUCLEOTIDE SEQUENCE</scope>
    <source>
        <strain evidence="3">DSM 45618</strain>
    </source>
</reference>
<dbReference type="Pfam" id="PF14016">
    <property type="entry name" value="DUF4232"/>
    <property type="match status" value="1"/>
</dbReference>
<dbReference type="AlphaFoldDB" id="A0A8J8BEP7"/>
<keyword evidence="4" id="KW-1185">Reference proteome</keyword>
<dbReference type="PROSITE" id="PS51257">
    <property type="entry name" value="PROKAR_LIPOPROTEIN"/>
    <property type="match status" value="1"/>
</dbReference>
<evidence type="ECO:0000256" key="1">
    <source>
        <dbReference type="SAM" id="SignalP"/>
    </source>
</evidence>
<keyword evidence="1" id="KW-0732">Signal</keyword>
<feature type="domain" description="DUF4232" evidence="2">
    <location>
        <begin position="106"/>
        <end position="227"/>
    </location>
</feature>
<dbReference type="RefSeq" id="WP_211470204.1">
    <property type="nucleotide sequence ID" value="NZ_JAGSXH010000101.1"/>
</dbReference>
<gene>
    <name evidence="3" type="ORF">KGA66_22220</name>
</gene>
<sequence length="234" mass="22532">MTRLPIAVPSRAVRAFGLLAGTAVLATACSSSVTPVPTPSAVGGSGAAASPTGSATPAGTATGAAVAASAGGGGAATAGAASAAATGQAGGASTCLVRYLHADIGLSQGAAGSVYVNITFKNLNTTSCTLYGYPGVSAGAGTPVTQVGQPANRNHAVNPSVVTLAPGGYAYATLQIGDALNYPTANCQPQATSWLLVYPPNTSNLLYVPYSTKVCTTSTVNLSIQAVQAGKGGG</sequence>
<comment type="caution">
    <text evidence="3">The sequence shown here is derived from an EMBL/GenBank/DDBJ whole genome shotgun (WGS) entry which is preliminary data.</text>
</comment>
<feature type="signal peptide" evidence="1">
    <location>
        <begin position="1"/>
        <end position="26"/>
    </location>
</feature>
<organism evidence="3 4">
    <name type="scientific">Actinocrinis puniceicyclus</name>
    <dbReference type="NCBI Taxonomy" id="977794"/>
    <lineage>
        <taxon>Bacteria</taxon>
        <taxon>Bacillati</taxon>
        <taxon>Actinomycetota</taxon>
        <taxon>Actinomycetes</taxon>
        <taxon>Catenulisporales</taxon>
        <taxon>Actinospicaceae</taxon>
        <taxon>Actinocrinis</taxon>
    </lineage>
</organism>
<accession>A0A8J8BEP7</accession>
<name>A0A8J8BEP7_9ACTN</name>
<evidence type="ECO:0000313" key="3">
    <source>
        <dbReference type="EMBL" id="MBS2965785.1"/>
    </source>
</evidence>
<dbReference type="InterPro" id="IPR025326">
    <property type="entry name" value="DUF4232"/>
</dbReference>
<feature type="chain" id="PRO_5039445426" evidence="1">
    <location>
        <begin position="27"/>
        <end position="234"/>
    </location>
</feature>
<evidence type="ECO:0000259" key="2">
    <source>
        <dbReference type="Pfam" id="PF14016"/>
    </source>
</evidence>
<dbReference type="Proteomes" id="UP000677913">
    <property type="component" value="Unassembled WGS sequence"/>
</dbReference>
<evidence type="ECO:0000313" key="4">
    <source>
        <dbReference type="Proteomes" id="UP000677913"/>
    </source>
</evidence>
<dbReference type="EMBL" id="JAGSXH010000101">
    <property type="protein sequence ID" value="MBS2965785.1"/>
    <property type="molecule type" value="Genomic_DNA"/>
</dbReference>